<name>A0A6I4WFI5_9ACTN</name>
<dbReference type="EMBL" id="WUTW01000005">
    <property type="protein sequence ID" value="MXQ66616.1"/>
    <property type="molecule type" value="Genomic_DNA"/>
</dbReference>
<dbReference type="OrthoDB" id="3538434at2"/>
<dbReference type="RefSeq" id="WP_161104831.1">
    <property type="nucleotide sequence ID" value="NZ_JBHLYI010000003.1"/>
</dbReference>
<comment type="caution">
    <text evidence="2">The sequence shown here is derived from an EMBL/GenBank/DDBJ whole genome shotgun (WGS) entry which is preliminary data.</text>
</comment>
<feature type="transmembrane region" description="Helical" evidence="1">
    <location>
        <begin position="72"/>
        <end position="94"/>
    </location>
</feature>
<gene>
    <name evidence="2" type="ORF">GQ466_21590</name>
</gene>
<reference evidence="2 3" key="1">
    <citation type="submission" date="2019-12" db="EMBL/GenBank/DDBJ databases">
        <title>Nocardia macrotermitis sp. nov. and Nocardia aurantia sp. nov., isolated from the gut of the fungus growing-termite Macrotermes natalensis.</title>
        <authorList>
            <person name="Christine B."/>
            <person name="Rene B."/>
        </authorList>
    </citation>
    <scope>NUCLEOTIDE SEQUENCE [LARGE SCALE GENOMIC DNA]</scope>
    <source>
        <strain evidence="2 3">DSM 102126</strain>
    </source>
</reference>
<keyword evidence="1" id="KW-0472">Membrane</keyword>
<proteinExistence type="predicted"/>
<keyword evidence="1" id="KW-1133">Transmembrane helix</keyword>
<organism evidence="2 3">
    <name type="scientific">Actinomadura rayongensis</name>
    <dbReference type="NCBI Taxonomy" id="1429076"/>
    <lineage>
        <taxon>Bacteria</taxon>
        <taxon>Bacillati</taxon>
        <taxon>Actinomycetota</taxon>
        <taxon>Actinomycetes</taxon>
        <taxon>Streptosporangiales</taxon>
        <taxon>Thermomonosporaceae</taxon>
        <taxon>Actinomadura</taxon>
    </lineage>
</organism>
<protein>
    <submittedName>
        <fullName evidence="2">Uncharacterized protein</fullName>
    </submittedName>
</protein>
<evidence type="ECO:0000313" key="2">
    <source>
        <dbReference type="EMBL" id="MXQ66616.1"/>
    </source>
</evidence>
<sequence length="132" mass="13857">MTGGLRRARAGYVPGMRATRERTDGREISPTVPTIAHGLLALLWTCSTFGGWGETAYCGDGPDRDLACSDGFAVAVLLSVPFAAAATVAAFAAWTSPELRRHPTRLALRLTGAASGWIVAEGILFLAGLVVR</sequence>
<evidence type="ECO:0000313" key="3">
    <source>
        <dbReference type="Proteomes" id="UP000431901"/>
    </source>
</evidence>
<accession>A0A6I4WFI5</accession>
<keyword evidence="3" id="KW-1185">Reference proteome</keyword>
<keyword evidence="1" id="KW-0812">Transmembrane</keyword>
<dbReference type="AlphaFoldDB" id="A0A6I4WFI5"/>
<feature type="transmembrane region" description="Helical" evidence="1">
    <location>
        <begin position="106"/>
        <end position="131"/>
    </location>
</feature>
<evidence type="ECO:0000256" key="1">
    <source>
        <dbReference type="SAM" id="Phobius"/>
    </source>
</evidence>
<dbReference type="Proteomes" id="UP000431901">
    <property type="component" value="Unassembled WGS sequence"/>
</dbReference>